<dbReference type="STRING" id="177437.HRM2_43110"/>
<dbReference type="Pfam" id="PF12802">
    <property type="entry name" value="MarR_2"/>
    <property type="match status" value="1"/>
</dbReference>
<protein>
    <submittedName>
        <fullName evidence="2">MarR</fullName>
    </submittedName>
</protein>
<dbReference type="AlphaFoldDB" id="C0QDU6"/>
<dbReference type="PANTHER" id="PTHR33164:SF43">
    <property type="entry name" value="HTH-TYPE TRANSCRIPTIONAL REPRESSOR YETL"/>
    <property type="match status" value="1"/>
</dbReference>
<dbReference type="Gene3D" id="1.10.10.10">
    <property type="entry name" value="Winged helix-like DNA-binding domain superfamily/Winged helix DNA-binding domain"/>
    <property type="match status" value="1"/>
</dbReference>
<dbReference type="InterPro" id="IPR036390">
    <property type="entry name" value="WH_DNA-bd_sf"/>
</dbReference>
<dbReference type="GO" id="GO:0006950">
    <property type="term" value="P:response to stress"/>
    <property type="evidence" value="ECO:0007669"/>
    <property type="project" value="TreeGrafter"/>
</dbReference>
<organism evidence="2 3">
    <name type="scientific">Desulforapulum autotrophicum (strain ATCC 43914 / DSM 3382 / VKM B-1955 / HRM2)</name>
    <name type="common">Desulfobacterium autotrophicum</name>
    <dbReference type="NCBI Taxonomy" id="177437"/>
    <lineage>
        <taxon>Bacteria</taxon>
        <taxon>Pseudomonadati</taxon>
        <taxon>Thermodesulfobacteriota</taxon>
        <taxon>Desulfobacteria</taxon>
        <taxon>Desulfobacterales</taxon>
        <taxon>Desulfobacteraceae</taxon>
        <taxon>Desulforapulum</taxon>
    </lineage>
</organism>
<dbReference type="InterPro" id="IPR039422">
    <property type="entry name" value="MarR/SlyA-like"/>
</dbReference>
<dbReference type="EMBL" id="CP001087">
    <property type="protein sequence ID" value="ACN17367.1"/>
    <property type="molecule type" value="Genomic_DNA"/>
</dbReference>
<accession>C0QDU6</accession>
<evidence type="ECO:0000313" key="3">
    <source>
        <dbReference type="Proteomes" id="UP000000442"/>
    </source>
</evidence>
<dbReference type="GO" id="GO:0003700">
    <property type="term" value="F:DNA-binding transcription factor activity"/>
    <property type="evidence" value="ECO:0007669"/>
    <property type="project" value="InterPro"/>
</dbReference>
<dbReference type="eggNOG" id="COG1846">
    <property type="taxonomic scope" value="Bacteria"/>
</dbReference>
<dbReference type="InterPro" id="IPR000835">
    <property type="entry name" value="HTH_MarR-typ"/>
</dbReference>
<dbReference type="InterPro" id="IPR036388">
    <property type="entry name" value="WH-like_DNA-bd_sf"/>
</dbReference>
<dbReference type="HOGENOM" id="CLU_083287_18_2_7"/>
<evidence type="ECO:0000259" key="1">
    <source>
        <dbReference type="PROSITE" id="PS50995"/>
    </source>
</evidence>
<dbReference type="Proteomes" id="UP000000442">
    <property type="component" value="Chromosome"/>
</dbReference>
<dbReference type="SUPFAM" id="SSF46785">
    <property type="entry name" value="Winged helix' DNA-binding domain"/>
    <property type="match status" value="1"/>
</dbReference>
<gene>
    <name evidence="2" type="primary">marR</name>
    <name evidence="2" type="ordered locus">HRM2_43110</name>
</gene>
<dbReference type="RefSeq" id="WP_015906099.1">
    <property type="nucleotide sequence ID" value="NC_012108.1"/>
</dbReference>
<sequence>MPGFDPLESIGFHCNLTFKSFSASLEQRLGGSGVSRVQFMALAHLIALGTMPQKDLAQLLSITSASTVRLVDRLTRDGWAERIPAQDDRRVKLIVPTPKAVEAWEVMSDHAEKITAKAYVGLTREEIDGVKAVLKKVRENLKKI</sequence>
<keyword evidence="3" id="KW-1185">Reference proteome</keyword>
<evidence type="ECO:0000313" key="2">
    <source>
        <dbReference type="EMBL" id="ACN17367.1"/>
    </source>
</evidence>
<dbReference type="PRINTS" id="PR00598">
    <property type="entry name" value="HTHMARR"/>
</dbReference>
<dbReference type="SMART" id="SM00347">
    <property type="entry name" value="HTH_MARR"/>
    <property type="match status" value="1"/>
</dbReference>
<name>C0QDU6_DESAH</name>
<dbReference type="PANTHER" id="PTHR33164">
    <property type="entry name" value="TRANSCRIPTIONAL REGULATOR, MARR FAMILY"/>
    <property type="match status" value="1"/>
</dbReference>
<proteinExistence type="predicted"/>
<dbReference type="PROSITE" id="PS50995">
    <property type="entry name" value="HTH_MARR_2"/>
    <property type="match status" value="1"/>
</dbReference>
<dbReference type="KEGG" id="dat:HRM2_43110"/>
<reference evidence="2 3" key="1">
    <citation type="journal article" date="2009" name="Environ. Microbiol.">
        <title>Genome sequence of Desulfobacterium autotrophicum HRM2, a marine sulfate reducer oxidizing organic carbon completely to carbon dioxide.</title>
        <authorList>
            <person name="Strittmatter A.W."/>
            <person name="Liesegang H."/>
            <person name="Rabus R."/>
            <person name="Decker I."/>
            <person name="Amann J."/>
            <person name="Andres S."/>
            <person name="Henne A."/>
            <person name="Fricke W.F."/>
            <person name="Martinez-Arias R."/>
            <person name="Bartels D."/>
            <person name="Goesmann A."/>
            <person name="Krause L."/>
            <person name="Puehler A."/>
            <person name="Klenk H.P."/>
            <person name="Richter M."/>
            <person name="Schuler M."/>
            <person name="Gloeckner F.O."/>
            <person name="Meyerdierks A."/>
            <person name="Gottschalk G."/>
            <person name="Amann R."/>
        </authorList>
    </citation>
    <scope>NUCLEOTIDE SEQUENCE [LARGE SCALE GENOMIC DNA]</scope>
    <source>
        <strain evidence="3">ATCC 43914 / DSM 3382 / HRM2</strain>
    </source>
</reference>
<feature type="domain" description="HTH marR-type" evidence="1">
    <location>
        <begin position="1"/>
        <end position="139"/>
    </location>
</feature>